<dbReference type="EMBL" id="KM982402">
    <property type="protein sequence ID" value="AKI80385.1"/>
    <property type="molecule type" value="Genomic_DNA"/>
</dbReference>
<keyword evidence="3" id="KW-1185">Reference proteome</keyword>
<name>A0A0G2Y3L0_9VIRU</name>
<keyword evidence="1" id="KW-0175">Coiled coil</keyword>
<accession>A0A0G2Y3L0</accession>
<proteinExistence type="predicted"/>
<dbReference type="Proteomes" id="UP000240461">
    <property type="component" value="Segment"/>
</dbReference>
<organism evidence="2 3">
    <name type="scientific">Acanthamoeba polyphaga mimivirus Kroon</name>
    <dbReference type="NCBI Taxonomy" id="3069720"/>
    <lineage>
        <taxon>Viruses</taxon>
        <taxon>Varidnaviria</taxon>
        <taxon>Bamfordvirae</taxon>
        <taxon>Nucleocytoviricota</taxon>
        <taxon>Megaviricetes</taxon>
        <taxon>Imitervirales</taxon>
        <taxon>Mimiviridae</taxon>
        <taxon>Megamimivirinae</taxon>
        <taxon>Mimivirus</taxon>
        <taxon>Mimivirus lagoaense</taxon>
    </lineage>
</organism>
<reference evidence="2 3" key="1">
    <citation type="submission" date="2014-10" db="EMBL/GenBank/DDBJ databases">
        <title>Pan-genome analysis of Brazilian lineage A amoebal mimiviruses.</title>
        <authorList>
            <person name="Assis F.L."/>
            <person name="Abrahao J.S."/>
            <person name="Kroon E.G."/>
            <person name="Dornas F.P."/>
            <person name="Andrade K.R."/>
            <person name="Borato P.V.M."/>
            <person name="Pilotto M.R."/>
            <person name="Benamar S."/>
            <person name="LaScola B."/>
            <person name="Colson P."/>
        </authorList>
    </citation>
    <scope>NUCLEOTIDE SEQUENCE [LARGE SCALE GENOMIC DNA]</scope>
    <source>
        <strain evidence="2 3">Kroon</strain>
    </source>
</reference>
<evidence type="ECO:0000256" key="1">
    <source>
        <dbReference type="SAM" id="Coils"/>
    </source>
</evidence>
<protein>
    <submittedName>
        <fullName evidence="2">Uncharacterized protein</fullName>
    </submittedName>
</protein>
<feature type="coiled-coil region" evidence="1">
    <location>
        <begin position="258"/>
        <end position="285"/>
    </location>
</feature>
<sequence>MSIRQEVILSSGEGGIIQNNYNHSNYNHSNYNHSNNYNIYEHNIVNEPNISVVVGRNGGGMTTVIRNVIDKIVTINNGDIEVIILTSSPKNYPNVDRCYLLSDIDLAHNYIISNPQNKKILVIDNFFKGVLRDKHTELIINHVCLNLHIVLFVQCFLHITSLIKNNLTYLFINNSIGSSDIKSMYDRYLAPKINYRIFEKSMAGLETNRELSLVIVNNGLSDKLRIFESNLTLNPIYKYRCPNLQKQNEEPVDKQSRKKNIIREINDIKSKINDLSNRMDDLISELDDLFD</sequence>
<dbReference type="KEGG" id="vg:80514183"/>
<evidence type="ECO:0000313" key="2">
    <source>
        <dbReference type="EMBL" id="AKI80385.1"/>
    </source>
</evidence>
<evidence type="ECO:0000313" key="3">
    <source>
        <dbReference type="Proteomes" id="UP000240461"/>
    </source>
</evidence>